<evidence type="ECO:0008006" key="11">
    <source>
        <dbReference type="Google" id="ProtNLM"/>
    </source>
</evidence>
<dbReference type="GO" id="GO:0009103">
    <property type="term" value="P:lipopolysaccharide biosynthetic process"/>
    <property type="evidence" value="ECO:0007669"/>
    <property type="project" value="TreeGrafter"/>
</dbReference>
<evidence type="ECO:0000256" key="6">
    <source>
        <dbReference type="ARBA" id="ARBA00023136"/>
    </source>
</evidence>
<dbReference type="InterPro" id="IPR000715">
    <property type="entry name" value="Glycosyl_transferase_4"/>
</dbReference>
<evidence type="ECO:0000256" key="2">
    <source>
        <dbReference type="ARBA" id="ARBA00022475"/>
    </source>
</evidence>
<evidence type="ECO:0000256" key="8">
    <source>
        <dbReference type="SAM" id="Phobius"/>
    </source>
</evidence>
<comment type="subcellular location">
    <subcellularLocation>
        <location evidence="1">Cell membrane</location>
        <topology evidence="1">Multi-pass membrane protein</topology>
    </subcellularLocation>
</comment>
<organism evidence="9 10">
    <name type="scientific">Spirosoma terrae</name>
    <dbReference type="NCBI Taxonomy" id="1968276"/>
    <lineage>
        <taxon>Bacteria</taxon>
        <taxon>Pseudomonadati</taxon>
        <taxon>Bacteroidota</taxon>
        <taxon>Cytophagia</taxon>
        <taxon>Cytophagales</taxon>
        <taxon>Cytophagaceae</taxon>
        <taxon>Spirosoma</taxon>
    </lineage>
</organism>
<feature type="transmembrane region" description="Helical" evidence="8">
    <location>
        <begin position="6"/>
        <end position="23"/>
    </location>
</feature>
<keyword evidence="5 8" id="KW-1133">Transmembrane helix</keyword>
<dbReference type="Proteomes" id="UP000474175">
    <property type="component" value="Unassembled WGS sequence"/>
</dbReference>
<feature type="transmembrane region" description="Helical" evidence="8">
    <location>
        <begin position="171"/>
        <end position="189"/>
    </location>
</feature>
<feature type="binding site" evidence="7">
    <location>
        <position position="201"/>
    </location>
    <ligand>
        <name>Mg(2+)</name>
        <dbReference type="ChEBI" id="CHEBI:18420"/>
    </ligand>
</feature>
<dbReference type="PANTHER" id="PTHR22926">
    <property type="entry name" value="PHOSPHO-N-ACETYLMURAMOYL-PENTAPEPTIDE-TRANSFERASE"/>
    <property type="match status" value="1"/>
</dbReference>
<feature type="transmembrane region" description="Helical" evidence="8">
    <location>
        <begin position="300"/>
        <end position="319"/>
    </location>
</feature>
<evidence type="ECO:0000313" key="10">
    <source>
        <dbReference type="Proteomes" id="UP000474175"/>
    </source>
</evidence>
<evidence type="ECO:0000256" key="4">
    <source>
        <dbReference type="ARBA" id="ARBA00022692"/>
    </source>
</evidence>
<comment type="cofactor">
    <cofactor evidence="7">
        <name>Mg(2+)</name>
        <dbReference type="ChEBI" id="CHEBI:18420"/>
    </cofactor>
</comment>
<dbReference type="GO" id="GO:0005886">
    <property type="term" value="C:plasma membrane"/>
    <property type="evidence" value="ECO:0007669"/>
    <property type="project" value="UniProtKB-SubCell"/>
</dbReference>
<evidence type="ECO:0000256" key="3">
    <source>
        <dbReference type="ARBA" id="ARBA00022679"/>
    </source>
</evidence>
<keyword evidence="4 8" id="KW-0812">Transmembrane</keyword>
<dbReference type="GO" id="GO:0046872">
    <property type="term" value="F:metal ion binding"/>
    <property type="evidence" value="ECO:0007669"/>
    <property type="project" value="UniProtKB-KW"/>
</dbReference>
<feature type="transmembrane region" description="Helical" evidence="8">
    <location>
        <begin position="196"/>
        <end position="220"/>
    </location>
</feature>
<sequence length="343" mass="37969">MNVTYYVALTIGLIIAELIYLRIARRMGIVDKPNERSAHTDQRVIRGGGVICWLASAIAFAYTGFPYAWVFMGLTCVAAVSFWDDVSFVPIWVRVLIQMMAVAMLLYGIVIPSTLLTGSVWLVALALLVGVSIINAYNFMDGLNGMTAFYSLVTIGTFWYGLSAYRADSFFVDSLLPFTFMSVLVFSIFNARRKAICFAGDVGSIAIGFIVLTACTQLILLTHSLLPILLLTLYGVDTVSTISHRFYLRQPVLQAHRLHLFQLLVHRAGWSHLRVSLVYALLQLLINLAVLNVLRHSLTAQMIVAAIVLGISGLIVIVARGQFIQLADKKIVDPFESTTIKNK</sequence>
<keyword evidence="7" id="KW-0479">Metal-binding</keyword>
<evidence type="ECO:0000313" key="9">
    <source>
        <dbReference type="EMBL" id="NDU99299.1"/>
    </source>
</evidence>
<feature type="transmembrane region" description="Helical" evidence="8">
    <location>
        <begin position="277"/>
        <end position="294"/>
    </location>
</feature>
<dbReference type="GO" id="GO:0016780">
    <property type="term" value="F:phosphotransferase activity, for other substituted phosphate groups"/>
    <property type="evidence" value="ECO:0007669"/>
    <property type="project" value="InterPro"/>
</dbReference>
<feature type="transmembrane region" description="Helical" evidence="8">
    <location>
        <begin position="44"/>
        <end position="61"/>
    </location>
</feature>
<evidence type="ECO:0000256" key="5">
    <source>
        <dbReference type="ARBA" id="ARBA00022989"/>
    </source>
</evidence>
<keyword evidence="3" id="KW-0808">Transferase</keyword>
<dbReference type="EMBL" id="JAAFZH010000030">
    <property type="protein sequence ID" value="NDU99299.1"/>
    <property type="molecule type" value="Genomic_DNA"/>
</dbReference>
<name>A0A6L9LQP4_9BACT</name>
<comment type="caution">
    <text evidence="9">The sequence shown here is derived from an EMBL/GenBank/DDBJ whole genome shotgun (WGS) entry which is preliminary data.</text>
</comment>
<feature type="transmembrane region" description="Helical" evidence="8">
    <location>
        <begin position="95"/>
        <end position="115"/>
    </location>
</feature>
<feature type="transmembrane region" description="Helical" evidence="8">
    <location>
        <begin position="226"/>
        <end position="248"/>
    </location>
</feature>
<reference evidence="9 10" key="1">
    <citation type="submission" date="2020-02" db="EMBL/GenBank/DDBJ databases">
        <title>Draft genome sequence of two Spirosoma agri KCTC 52727 and Spirosoma terrae KCTC 52035.</title>
        <authorList>
            <person name="Rojas J."/>
            <person name="Ambika Manirajan B."/>
            <person name="Suarez C."/>
            <person name="Ratering S."/>
            <person name="Schnell S."/>
        </authorList>
    </citation>
    <scope>NUCLEOTIDE SEQUENCE [LARGE SCALE GENOMIC DNA]</scope>
    <source>
        <strain evidence="9 10">KCTC 52035</strain>
    </source>
</reference>
<dbReference type="RefSeq" id="WP_163955431.1">
    <property type="nucleotide sequence ID" value="NZ_JAAFZH010000030.1"/>
</dbReference>
<feature type="binding site" evidence="7">
    <location>
        <position position="138"/>
    </location>
    <ligand>
        <name>Mg(2+)</name>
        <dbReference type="ChEBI" id="CHEBI:18420"/>
    </ligand>
</feature>
<dbReference type="AlphaFoldDB" id="A0A6L9LQP4"/>
<keyword evidence="6 8" id="KW-0472">Membrane</keyword>
<protein>
    <recommendedName>
        <fullName evidence="11">Glycosyltransferase family 4 protein</fullName>
    </recommendedName>
</protein>
<keyword evidence="7" id="KW-0460">Magnesium</keyword>
<feature type="transmembrane region" description="Helical" evidence="8">
    <location>
        <begin position="121"/>
        <end position="140"/>
    </location>
</feature>
<dbReference type="Pfam" id="PF00953">
    <property type="entry name" value="Glycos_transf_4"/>
    <property type="match status" value="1"/>
</dbReference>
<proteinExistence type="predicted"/>
<accession>A0A6L9LQP4</accession>
<keyword evidence="10" id="KW-1185">Reference proteome</keyword>
<dbReference type="GO" id="GO:0071555">
    <property type="term" value="P:cell wall organization"/>
    <property type="evidence" value="ECO:0007669"/>
    <property type="project" value="TreeGrafter"/>
</dbReference>
<keyword evidence="2" id="KW-1003">Cell membrane</keyword>
<gene>
    <name evidence="9" type="ORF">GK108_30755</name>
</gene>
<evidence type="ECO:0000256" key="7">
    <source>
        <dbReference type="PIRSR" id="PIRSR600715-1"/>
    </source>
</evidence>
<dbReference type="GO" id="GO:0044038">
    <property type="term" value="P:cell wall macromolecule biosynthetic process"/>
    <property type="evidence" value="ECO:0007669"/>
    <property type="project" value="TreeGrafter"/>
</dbReference>
<dbReference type="PANTHER" id="PTHR22926:SF3">
    <property type="entry name" value="UNDECAPRENYL-PHOSPHATE ALPHA-N-ACETYLGLUCOSAMINYL 1-PHOSPHATE TRANSFERASE"/>
    <property type="match status" value="1"/>
</dbReference>
<evidence type="ECO:0000256" key="1">
    <source>
        <dbReference type="ARBA" id="ARBA00004651"/>
    </source>
</evidence>